<proteinExistence type="predicted"/>
<dbReference type="Proteomes" id="UP001605036">
    <property type="component" value="Unassembled WGS sequence"/>
</dbReference>
<organism evidence="1 2">
    <name type="scientific">Riccia fluitans</name>
    <dbReference type="NCBI Taxonomy" id="41844"/>
    <lineage>
        <taxon>Eukaryota</taxon>
        <taxon>Viridiplantae</taxon>
        <taxon>Streptophyta</taxon>
        <taxon>Embryophyta</taxon>
        <taxon>Marchantiophyta</taxon>
        <taxon>Marchantiopsida</taxon>
        <taxon>Marchantiidae</taxon>
        <taxon>Marchantiales</taxon>
        <taxon>Ricciaceae</taxon>
        <taxon>Riccia</taxon>
    </lineage>
</organism>
<gene>
    <name evidence="1" type="ORF">R1flu_011671</name>
</gene>
<protein>
    <submittedName>
        <fullName evidence="1">Uncharacterized protein</fullName>
    </submittedName>
</protein>
<reference evidence="1 2" key="1">
    <citation type="submission" date="2024-09" db="EMBL/GenBank/DDBJ databases">
        <title>Chromosome-scale assembly of Riccia fluitans.</title>
        <authorList>
            <person name="Paukszto L."/>
            <person name="Sawicki J."/>
            <person name="Karawczyk K."/>
            <person name="Piernik-Szablinska J."/>
            <person name="Szczecinska M."/>
            <person name="Mazdziarz M."/>
        </authorList>
    </citation>
    <scope>NUCLEOTIDE SEQUENCE [LARGE SCALE GENOMIC DNA]</scope>
    <source>
        <strain evidence="1">Rf_01</strain>
        <tissue evidence="1">Aerial parts of the thallus</tissue>
    </source>
</reference>
<comment type="caution">
    <text evidence="1">The sequence shown here is derived from an EMBL/GenBank/DDBJ whole genome shotgun (WGS) entry which is preliminary data.</text>
</comment>
<evidence type="ECO:0000313" key="1">
    <source>
        <dbReference type="EMBL" id="KAL2644084.1"/>
    </source>
</evidence>
<dbReference type="AlphaFoldDB" id="A0ABD1Z8F9"/>
<sequence>MKRRSFVADRALEQQLQYKEKSELSELVGNFKLKEVRDHRVSLFGGSSFAFEVLILRKESQQQVDVENACGVRIFSCFIDISFGLDYILVHLLLRDIVLVLLHKLTLSFR</sequence>
<evidence type="ECO:0000313" key="2">
    <source>
        <dbReference type="Proteomes" id="UP001605036"/>
    </source>
</evidence>
<name>A0ABD1Z8F9_9MARC</name>
<keyword evidence="2" id="KW-1185">Reference proteome</keyword>
<accession>A0ABD1Z8F9</accession>
<dbReference type="EMBL" id="JBHFFA010000002">
    <property type="protein sequence ID" value="KAL2644084.1"/>
    <property type="molecule type" value="Genomic_DNA"/>
</dbReference>